<dbReference type="RefSeq" id="WP_345920345.1">
    <property type="nucleotide sequence ID" value="NZ_JBDIVE010000007.1"/>
</dbReference>
<feature type="region of interest" description="Disordered" evidence="17">
    <location>
        <begin position="178"/>
        <end position="198"/>
    </location>
</feature>
<comment type="caution">
    <text evidence="19">The sequence shown here is derived from an EMBL/GenBank/DDBJ whole genome shotgun (WGS) entry which is preliminary data.</text>
</comment>
<evidence type="ECO:0000313" key="19">
    <source>
        <dbReference type="EMBL" id="MEN3069578.1"/>
    </source>
</evidence>
<evidence type="ECO:0000256" key="8">
    <source>
        <dbReference type="ARBA" id="ARBA00022722"/>
    </source>
</evidence>
<evidence type="ECO:0000256" key="17">
    <source>
        <dbReference type="SAM" id="MobiDB-lite"/>
    </source>
</evidence>
<keyword evidence="12 16" id="KW-0460">Magnesium</keyword>
<dbReference type="CDD" id="cd06131">
    <property type="entry name" value="DNA_pol_III_epsilon_Ecoli_like"/>
    <property type="match status" value="1"/>
</dbReference>
<evidence type="ECO:0000256" key="5">
    <source>
        <dbReference type="ARBA" id="ARBA00022679"/>
    </source>
</evidence>
<accession>A0ABU9Z1B2</accession>
<reference evidence="19 20" key="1">
    <citation type="journal article" date="2018" name="Int. J. Syst. Evol. Microbiol.">
        <title>Uliginosibacterium sediminicola sp. nov., isolated from freshwater sediment.</title>
        <authorList>
            <person name="Hwang W.M."/>
            <person name="Kim S.M."/>
            <person name="Kang K."/>
            <person name="Ahn T.Y."/>
        </authorList>
    </citation>
    <scope>NUCLEOTIDE SEQUENCE [LARGE SCALE GENOMIC DNA]</scope>
    <source>
        <strain evidence="19 20">M1-21</strain>
    </source>
</reference>
<evidence type="ECO:0000256" key="7">
    <source>
        <dbReference type="ARBA" id="ARBA00022705"/>
    </source>
</evidence>
<evidence type="ECO:0000256" key="13">
    <source>
        <dbReference type="ARBA" id="ARBA00022932"/>
    </source>
</evidence>
<dbReference type="SMART" id="SM00479">
    <property type="entry name" value="EXOIII"/>
    <property type="match status" value="1"/>
</dbReference>
<keyword evidence="9 16" id="KW-0479">Metal-binding</keyword>
<evidence type="ECO:0000256" key="9">
    <source>
        <dbReference type="ARBA" id="ARBA00022723"/>
    </source>
</evidence>
<evidence type="ECO:0000259" key="18">
    <source>
        <dbReference type="SMART" id="SM00479"/>
    </source>
</evidence>
<dbReference type="InterPro" id="IPR006054">
    <property type="entry name" value="DnaQ"/>
</dbReference>
<dbReference type="PANTHER" id="PTHR30231:SF41">
    <property type="entry name" value="DNA POLYMERASE III SUBUNIT EPSILON"/>
    <property type="match status" value="1"/>
</dbReference>
<evidence type="ECO:0000256" key="12">
    <source>
        <dbReference type="ARBA" id="ARBA00022842"/>
    </source>
</evidence>
<keyword evidence="13 16" id="KW-0239">DNA-directed DNA polymerase</keyword>
<keyword evidence="11 16" id="KW-0269">Exonuclease</keyword>
<dbReference type="Gene3D" id="3.30.420.10">
    <property type="entry name" value="Ribonuclease H-like superfamily/Ribonuclease H"/>
    <property type="match status" value="1"/>
</dbReference>
<evidence type="ECO:0000256" key="3">
    <source>
        <dbReference type="ARBA" id="ARBA00012417"/>
    </source>
</evidence>
<feature type="domain" description="Exonuclease" evidence="18">
    <location>
        <begin position="2"/>
        <end position="173"/>
    </location>
</feature>
<protein>
    <recommendedName>
        <fullName evidence="4 16">DNA polymerase III subunit epsilon</fullName>
        <ecNumber evidence="3 16">2.7.7.7</ecNumber>
    </recommendedName>
</protein>
<dbReference type="NCBIfam" id="NF004316">
    <property type="entry name" value="PRK05711.1"/>
    <property type="match status" value="1"/>
</dbReference>
<comment type="subunit">
    <text evidence="16">DNA polymerase III contains a core (composed of alpha, epsilon and theta chains) that associates with a tau subunit. This core dimerizes to form the POLIII' complex. PolIII' associates with the gamma complex (composed of gamma, delta, delta', psi and chi chains) and with the beta chain to form the complete DNA polymerase III complex.</text>
</comment>
<proteinExistence type="predicted"/>
<dbReference type="Pfam" id="PF00929">
    <property type="entry name" value="RNase_T"/>
    <property type="match status" value="1"/>
</dbReference>
<comment type="function">
    <text evidence="16">DNA polymerase III is a complex, multichain enzyme responsible for most of the replicative synthesis in bacteria. The epsilon subunit contain the editing function and is a proofreading 3'-5' exonuclease.</text>
</comment>
<keyword evidence="14 16" id="KW-0464">Manganese</keyword>
<dbReference type="InterPro" id="IPR036397">
    <property type="entry name" value="RNaseH_sf"/>
</dbReference>
<feature type="compositionally biased region" description="Basic and acidic residues" evidence="17">
    <location>
        <begin position="187"/>
        <end position="198"/>
    </location>
</feature>
<name>A0ABU9Z1B2_9RHOO</name>
<dbReference type="NCBIfam" id="TIGR01406">
    <property type="entry name" value="dnaQ_proteo"/>
    <property type="match status" value="1"/>
</dbReference>
<comment type="catalytic activity">
    <reaction evidence="15 16">
        <text>DNA(n) + a 2'-deoxyribonucleoside 5'-triphosphate = DNA(n+1) + diphosphate</text>
        <dbReference type="Rhea" id="RHEA:22508"/>
        <dbReference type="Rhea" id="RHEA-COMP:17339"/>
        <dbReference type="Rhea" id="RHEA-COMP:17340"/>
        <dbReference type="ChEBI" id="CHEBI:33019"/>
        <dbReference type="ChEBI" id="CHEBI:61560"/>
        <dbReference type="ChEBI" id="CHEBI:173112"/>
        <dbReference type="EC" id="2.7.7.7"/>
    </reaction>
</comment>
<dbReference type="GO" id="GO:0003887">
    <property type="term" value="F:DNA-directed DNA polymerase activity"/>
    <property type="evidence" value="ECO:0007669"/>
    <property type="project" value="UniProtKB-EC"/>
</dbReference>
<evidence type="ECO:0000256" key="10">
    <source>
        <dbReference type="ARBA" id="ARBA00022801"/>
    </source>
</evidence>
<evidence type="ECO:0000256" key="15">
    <source>
        <dbReference type="ARBA" id="ARBA00049244"/>
    </source>
</evidence>
<evidence type="ECO:0000256" key="14">
    <source>
        <dbReference type="ARBA" id="ARBA00023211"/>
    </source>
</evidence>
<comment type="cofactor">
    <cofactor evidence="2 16">
        <name>Mg(2+)</name>
        <dbReference type="ChEBI" id="CHEBI:18420"/>
    </cofactor>
</comment>
<keyword evidence="10 16" id="KW-0378">Hydrolase</keyword>
<evidence type="ECO:0000313" key="20">
    <source>
        <dbReference type="Proteomes" id="UP001410394"/>
    </source>
</evidence>
<dbReference type="InterPro" id="IPR012337">
    <property type="entry name" value="RNaseH-like_sf"/>
</dbReference>
<dbReference type="SUPFAM" id="SSF53098">
    <property type="entry name" value="Ribonuclease H-like"/>
    <property type="match status" value="1"/>
</dbReference>
<dbReference type="NCBIfam" id="TIGR00573">
    <property type="entry name" value="dnaq"/>
    <property type="match status" value="1"/>
</dbReference>
<organism evidence="19 20">
    <name type="scientific">Uliginosibacterium sediminicola</name>
    <dbReference type="NCBI Taxonomy" id="2024550"/>
    <lineage>
        <taxon>Bacteria</taxon>
        <taxon>Pseudomonadati</taxon>
        <taxon>Pseudomonadota</taxon>
        <taxon>Betaproteobacteria</taxon>
        <taxon>Rhodocyclales</taxon>
        <taxon>Zoogloeaceae</taxon>
        <taxon>Uliginosibacterium</taxon>
    </lineage>
</organism>
<dbReference type="Proteomes" id="UP001410394">
    <property type="component" value="Unassembled WGS sequence"/>
</dbReference>
<keyword evidence="6 16" id="KW-0548">Nucleotidyltransferase</keyword>
<keyword evidence="7 16" id="KW-0235">DNA replication</keyword>
<evidence type="ECO:0000256" key="2">
    <source>
        <dbReference type="ARBA" id="ARBA00001946"/>
    </source>
</evidence>
<dbReference type="EC" id="2.7.7.7" evidence="3 16"/>
<gene>
    <name evidence="16 19" type="primary">dnaQ</name>
    <name evidence="19" type="ORF">ABDB84_13900</name>
</gene>
<keyword evidence="8 16" id="KW-0540">Nuclease</keyword>
<evidence type="ECO:0000256" key="11">
    <source>
        <dbReference type="ARBA" id="ARBA00022839"/>
    </source>
</evidence>
<sequence>MRQIVLDTETTGLDWRTGDRVVEIGCVELANRKLTGHNYHIYLNPEREVGDSERIHGLSDDFLSDKPRFAQIAAEFVDYVSGAELIIHNASFDVGFLNMELERLEMSRLSALCPSVIDTVRMAKEMFPGKKASLDALCERYAINNAHRTLHGALLDAELLAEVYLAMTRGQETLTIGLEEPAANSQAERRAHAAERPPMRILRASEQEMAEHDKLLQDIAKKARCLWLPA</sequence>
<evidence type="ECO:0000256" key="1">
    <source>
        <dbReference type="ARBA" id="ARBA00001936"/>
    </source>
</evidence>
<comment type="cofactor">
    <cofactor evidence="1 16">
        <name>Mn(2+)</name>
        <dbReference type="ChEBI" id="CHEBI:29035"/>
    </cofactor>
</comment>
<dbReference type="InterPro" id="IPR013520">
    <property type="entry name" value="Ribonucl_H"/>
</dbReference>
<evidence type="ECO:0000256" key="4">
    <source>
        <dbReference type="ARBA" id="ARBA00020352"/>
    </source>
</evidence>
<evidence type="ECO:0000256" key="16">
    <source>
        <dbReference type="RuleBase" id="RU364087"/>
    </source>
</evidence>
<evidence type="ECO:0000256" key="6">
    <source>
        <dbReference type="ARBA" id="ARBA00022695"/>
    </source>
</evidence>
<dbReference type="EMBL" id="JBDIVE010000007">
    <property type="protein sequence ID" value="MEN3069578.1"/>
    <property type="molecule type" value="Genomic_DNA"/>
</dbReference>
<dbReference type="InterPro" id="IPR006309">
    <property type="entry name" value="DnaQ_proteo"/>
</dbReference>
<keyword evidence="20" id="KW-1185">Reference proteome</keyword>
<dbReference type="PANTHER" id="PTHR30231">
    <property type="entry name" value="DNA POLYMERASE III SUBUNIT EPSILON"/>
    <property type="match status" value="1"/>
</dbReference>
<keyword evidence="5 16" id="KW-0808">Transferase</keyword>